<proteinExistence type="predicted"/>
<gene>
    <name evidence="2" type="ORF">IQ276_00350</name>
</gene>
<feature type="domain" description="DUF6603" evidence="1">
    <location>
        <begin position="360"/>
        <end position="851"/>
    </location>
</feature>
<accession>A0A8J7CZ06</accession>
<reference evidence="2" key="1">
    <citation type="submission" date="2020-10" db="EMBL/GenBank/DDBJ databases">
        <authorList>
            <person name="Castelo-Branco R."/>
            <person name="Eusebio N."/>
            <person name="Adriana R."/>
            <person name="Vieira A."/>
            <person name="Brugerolle De Fraissinette N."/>
            <person name="Rezende De Castro R."/>
            <person name="Schneider M.P."/>
            <person name="Vasconcelos V."/>
            <person name="Leao P.N."/>
        </authorList>
    </citation>
    <scope>NUCLEOTIDE SEQUENCE</scope>
    <source>
        <strain evidence="2">LEGE 12446</strain>
    </source>
</reference>
<dbReference type="Pfam" id="PF20248">
    <property type="entry name" value="DUF6603"/>
    <property type="match status" value="1"/>
</dbReference>
<evidence type="ECO:0000259" key="1">
    <source>
        <dbReference type="Pfam" id="PF20248"/>
    </source>
</evidence>
<dbReference type="InterPro" id="IPR046538">
    <property type="entry name" value="DUF6603"/>
</dbReference>
<protein>
    <submittedName>
        <fullName evidence="2">Transcriptional regulator</fullName>
    </submittedName>
</protein>
<evidence type="ECO:0000313" key="3">
    <source>
        <dbReference type="Proteomes" id="UP000622533"/>
    </source>
</evidence>
<organism evidence="2 3">
    <name type="scientific">Desmonostoc muscorum LEGE 12446</name>
    <dbReference type="NCBI Taxonomy" id="1828758"/>
    <lineage>
        <taxon>Bacteria</taxon>
        <taxon>Bacillati</taxon>
        <taxon>Cyanobacteriota</taxon>
        <taxon>Cyanophyceae</taxon>
        <taxon>Nostocales</taxon>
        <taxon>Nostocaceae</taxon>
        <taxon>Desmonostoc</taxon>
    </lineage>
</organism>
<comment type="caution">
    <text evidence="2">The sequence shown here is derived from an EMBL/GenBank/DDBJ whole genome shotgun (WGS) entry which is preliminary data.</text>
</comment>
<keyword evidence="3" id="KW-1185">Reference proteome</keyword>
<dbReference type="AlphaFoldDB" id="A0A8J7CZ06"/>
<name>A0A8J7CZ06_DESMC</name>
<dbReference type="Proteomes" id="UP000622533">
    <property type="component" value="Unassembled WGS sequence"/>
</dbReference>
<dbReference type="RefSeq" id="WP_193912707.1">
    <property type="nucleotide sequence ID" value="NZ_JADEXS020000001.1"/>
</dbReference>
<dbReference type="EMBL" id="JADEXS010000002">
    <property type="protein sequence ID" value="MBE9020957.1"/>
    <property type="molecule type" value="Genomic_DNA"/>
</dbReference>
<evidence type="ECO:0000313" key="2">
    <source>
        <dbReference type="EMBL" id="MBE9020957.1"/>
    </source>
</evidence>
<sequence length="1048" mass="116492">MYSKRAIAFTQNKLKSQLGNNQPTLVQQKSDRFYNFRENYNIFVSAKTMTTIDVDIYNDLQKVSDFLKDEIGFGIEPIPDFLKDCPLISAEYTQDNGGYKLECKLKFILAEEEEEENLDKYLEATLTVEITENTPTYTGELIYPLKEDKTLSFELQFQKDLTGTKTSSILVATTAITETISLKLFEGALPGLENIIPEEITIGSNYNAIIVMTKSGTKTARKFLLGLGFKTELNLNIDLSELPLIGDQIPFDPNSNYLEIRLLVSTKIFDEKELTTINELLSELKSPVEIQSPSTCQQLTKGASIAAKLELIGIYKQSWFIPLVVKHRTGGTGEIITITENTNDIETLITITGNSAWFTVQKSFGPIYIGKIGLLYLKGGIRLVIQTSLQISRFVLSLIGLSVRADLCNFDCDFKLEGFGLQLRSKTLQISGAFARLEKEDYDEYLGIASLGIKIQKMGLSFSTLGSFADFKGEPALFLYLAVSYPLGGAPFFFVTGLSGGFGYSRSLTIPELEELPTFPLVYQAVNGVGAIDFDNPSSCINEQLELLDEYIQPSLGSGFFAAGMKFTSFKLVDSFALLTAAINEHKFELNLIGNSRLVVPPKVPKLAPIAQAEMILRAQFALQDGLIAVQSQLTAASYIFSTECHLTGGFAFFFWFAGKHAGDFVITLGGYHPDFDIPPHYPQVPRLGYEWQIDKNTFITGQSYFALCSHALMAGGLLALSYDDGWASASFTVGADFLICWKPYYYDIKAYVSMRAKISFVSGNLGVQVHFWGPEFGGTFKIDLVLFSVQVKFGDQSSRAPLPIDWDEFRESFLPPDEEMCSITATEGLIKQFQEGDEEIWILNPTRFGLVTDAFIPSQKVFVRADDKATSPAFGINSMGIKSDLLETKHHVQIEKNASGNWSPCDNNFTCEPVAKKAPTAMWGEPNLNAQGRLKLPEVNGQQFVEDVLFGFQIFPAEKSDPVSTQDIEIAKLQYETTKFEPSYLWEKLPAFGESGDNDAERRNKIRATVANNTNRNLILEALGFDLEMVRVDAAIADAFVFAPLVK</sequence>